<keyword evidence="1" id="KW-1133">Transmembrane helix</keyword>
<evidence type="ECO:0000313" key="2">
    <source>
        <dbReference type="EMBL" id="SDG15821.1"/>
    </source>
</evidence>
<gene>
    <name evidence="2" type="ORF">SAMN05421791_103227</name>
</gene>
<name>A0A1G7RYK4_9LACT</name>
<keyword evidence="1" id="KW-0472">Membrane</keyword>
<protein>
    <submittedName>
        <fullName evidence="2">Uncharacterized protein</fullName>
    </submittedName>
</protein>
<dbReference type="Proteomes" id="UP000199708">
    <property type="component" value="Unassembled WGS sequence"/>
</dbReference>
<evidence type="ECO:0000256" key="1">
    <source>
        <dbReference type="SAM" id="Phobius"/>
    </source>
</evidence>
<feature type="transmembrane region" description="Helical" evidence="1">
    <location>
        <begin position="6"/>
        <end position="23"/>
    </location>
</feature>
<sequence>MCGGSVAEWVGIISTVATIYLTVKYYSKDNRKDYIFMTYVQNKVKTEKNGVEILTSEKEIVIHVYNNGKIPINIRIEGFRNKRVELCKLYGDIKKDQSLVPIEPLESIFEKQIKFYRIEPYSISEPFKFDVKWLKNHLENNKINLEKDVEILFREIGGQYKSVIIKAKEIKIDSFNFSLKIIKYILIYKIETFNKSLFFLYK</sequence>
<dbReference type="AlphaFoldDB" id="A0A1G7RYK4"/>
<keyword evidence="1" id="KW-0812">Transmembrane</keyword>
<proteinExistence type="predicted"/>
<reference evidence="2 3" key="1">
    <citation type="submission" date="2016-10" db="EMBL/GenBank/DDBJ databases">
        <authorList>
            <person name="de Groot N.N."/>
        </authorList>
    </citation>
    <scope>NUCLEOTIDE SEQUENCE [LARGE SCALE GENOMIC DNA]</scope>
    <source>
        <strain evidence="2 3">ATCC BAA-466</strain>
    </source>
</reference>
<organism evidence="2 3">
    <name type="scientific">Facklamia miroungae</name>
    <dbReference type="NCBI Taxonomy" id="120956"/>
    <lineage>
        <taxon>Bacteria</taxon>
        <taxon>Bacillati</taxon>
        <taxon>Bacillota</taxon>
        <taxon>Bacilli</taxon>
        <taxon>Lactobacillales</taxon>
        <taxon>Aerococcaceae</taxon>
        <taxon>Facklamia</taxon>
    </lineage>
</organism>
<dbReference type="EMBL" id="FNCK01000003">
    <property type="protein sequence ID" value="SDG15821.1"/>
    <property type="molecule type" value="Genomic_DNA"/>
</dbReference>
<evidence type="ECO:0000313" key="3">
    <source>
        <dbReference type="Proteomes" id="UP000199708"/>
    </source>
</evidence>
<accession>A0A1G7RYK4</accession>
<keyword evidence="3" id="KW-1185">Reference proteome</keyword>